<dbReference type="OrthoDB" id="7870920at2"/>
<evidence type="ECO:0000256" key="1">
    <source>
        <dbReference type="SAM" id="MobiDB-lite"/>
    </source>
</evidence>
<feature type="compositionally biased region" description="Acidic residues" evidence="1">
    <location>
        <begin position="128"/>
        <end position="138"/>
    </location>
</feature>
<accession>A0A1M4WAF8</accession>
<feature type="chain" id="PRO_5012160428" evidence="2">
    <location>
        <begin position="21"/>
        <end position="138"/>
    </location>
</feature>
<keyword evidence="2" id="KW-0732">Signal</keyword>
<organism evidence="3 4">
    <name type="scientific">Litoreibacter ascidiaceicola</name>
    <dbReference type="NCBI Taxonomy" id="1486859"/>
    <lineage>
        <taxon>Bacteria</taxon>
        <taxon>Pseudomonadati</taxon>
        <taxon>Pseudomonadota</taxon>
        <taxon>Alphaproteobacteria</taxon>
        <taxon>Rhodobacterales</taxon>
        <taxon>Roseobacteraceae</taxon>
        <taxon>Litoreibacter</taxon>
    </lineage>
</organism>
<protein>
    <submittedName>
        <fullName evidence="3">Uncharacterized protein</fullName>
    </submittedName>
</protein>
<proteinExistence type="predicted"/>
<evidence type="ECO:0000313" key="4">
    <source>
        <dbReference type="Proteomes" id="UP000184144"/>
    </source>
</evidence>
<name>A0A1M4WAF8_9RHOB</name>
<feature type="compositionally biased region" description="Low complexity" evidence="1">
    <location>
        <begin position="116"/>
        <end position="126"/>
    </location>
</feature>
<feature type="signal peptide" evidence="2">
    <location>
        <begin position="1"/>
        <end position="20"/>
    </location>
</feature>
<evidence type="ECO:0000256" key="2">
    <source>
        <dbReference type="SAM" id="SignalP"/>
    </source>
</evidence>
<dbReference type="AlphaFoldDB" id="A0A1M4WAF8"/>
<sequence>MKTVILAIFAAAVSTAPTFAVDAMRCNVQTSPGVYEPVLRIVTQGSSRDIRLGSEGLTRKIFYRDRRVVAYLASTVGVAPHDLPSHVSRVCGAVEEAASRAAPTAAAIAAPPPPAASETVAEAVSEGPTDDPTDEPVY</sequence>
<reference evidence="4" key="1">
    <citation type="submission" date="2016-11" db="EMBL/GenBank/DDBJ databases">
        <authorList>
            <person name="Varghese N."/>
            <person name="Submissions S."/>
        </authorList>
    </citation>
    <scope>NUCLEOTIDE SEQUENCE [LARGE SCALE GENOMIC DNA]</scope>
    <source>
        <strain evidence="4">DSM 100566</strain>
    </source>
</reference>
<dbReference type="EMBL" id="FQUV01000002">
    <property type="protein sequence ID" value="SHE78224.1"/>
    <property type="molecule type" value="Genomic_DNA"/>
</dbReference>
<dbReference type="Proteomes" id="UP000184144">
    <property type="component" value="Unassembled WGS sequence"/>
</dbReference>
<evidence type="ECO:0000313" key="3">
    <source>
        <dbReference type="EMBL" id="SHE78224.1"/>
    </source>
</evidence>
<dbReference type="RefSeq" id="WP_073141585.1">
    <property type="nucleotide sequence ID" value="NZ_FQUV01000002.1"/>
</dbReference>
<feature type="region of interest" description="Disordered" evidence="1">
    <location>
        <begin position="102"/>
        <end position="138"/>
    </location>
</feature>
<keyword evidence="4" id="KW-1185">Reference proteome</keyword>
<dbReference type="STRING" id="1486859.SAMN05444273_102558"/>
<gene>
    <name evidence="3" type="ORF">SAMN05444273_102558</name>
</gene>